<feature type="binding site" description="axial binding residue" evidence="13">
    <location>
        <position position="468"/>
    </location>
    <ligand>
        <name>heme</name>
        <dbReference type="ChEBI" id="CHEBI:30413"/>
    </ligand>
    <ligandPart>
        <name>Fe</name>
        <dbReference type="ChEBI" id="CHEBI:18248"/>
    </ligandPart>
</feature>
<comment type="cofactor">
    <cofactor evidence="1 13">
        <name>heme</name>
        <dbReference type="ChEBI" id="CHEBI:30413"/>
    </cofactor>
</comment>
<evidence type="ECO:0000256" key="5">
    <source>
        <dbReference type="ARBA" id="ARBA00022617"/>
    </source>
</evidence>
<dbReference type="GO" id="GO:0004497">
    <property type="term" value="F:monooxygenase activity"/>
    <property type="evidence" value="ECO:0007669"/>
    <property type="project" value="UniProtKB-KW"/>
</dbReference>
<dbReference type="InterPro" id="IPR036396">
    <property type="entry name" value="Cyt_P450_sf"/>
</dbReference>
<dbReference type="Pfam" id="PF00067">
    <property type="entry name" value="p450"/>
    <property type="match status" value="1"/>
</dbReference>
<name>A0AAD7NX89_9AGAR</name>
<keyword evidence="6" id="KW-0812">Transmembrane</keyword>
<keyword evidence="5 13" id="KW-0349">Heme</keyword>
<dbReference type="SUPFAM" id="SSF48264">
    <property type="entry name" value="Cytochrome P450"/>
    <property type="match status" value="1"/>
</dbReference>
<evidence type="ECO:0000256" key="13">
    <source>
        <dbReference type="PIRSR" id="PIRSR602403-1"/>
    </source>
</evidence>
<keyword evidence="10 13" id="KW-0408">Iron</keyword>
<protein>
    <submittedName>
        <fullName evidence="14">Cytochrome P450</fullName>
    </submittedName>
</protein>
<dbReference type="PANTHER" id="PTHR24305:SF166">
    <property type="entry name" value="CYTOCHROME P450 12A4, MITOCHONDRIAL-RELATED"/>
    <property type="match status" value="1"/>
</dbReference>
<dbReference type="GO" id="GO:0016705">
    <property type="term" value="F:oxidoreductase activity, acting on paired donors, with incorporation or reduction of molecular oxygen"/>
    <property type="evidence" value="ECO:0007669"/>
    <property type="project" value="InterPro"/>
</dbReference>
<evidence type="ECO:0000256" key="8">
    <source>
        <dbReference type="ARBA" id="ARBA00022989"/>
    </source>
</evidence>
<evidence type="ECO:0000256" key="11">
    <source>
        <dbReference type="ARBA" id="ARBA00023033"/>
    </source>
</evidence>
<evidence type="ECO:0000256" key="9">
    <source>
        <dbReference type="ARBA" id="ARBA00023002"/>
    </source>
</evidence>
<dbReference type="GO" id="GO:0016020">
    <property type="term" value="C:membrane"/>
    <property type="evidence" value="ECO:0007669"/>
    <property type="project" value="UniProtKB-SubCell"/>
</dbReference>
<evidence type="ECO:0000256" key="1">
    <source>
        <dbReference type="ARBA" id="ARBA00001971"/>
    </source>
</evidence>
<comment type="pathway">
    <text evidence="3">Secondary metabolite biosynthesis; terpenoid biosynthesis.</text>
</comment>
<gene>
    <name evidence="14" type="ORF">DFH07DRAFT_795776</name>
</gene>
<keyword evidence="11" id="KW-0503">Monooxygenase</keyword>
<dbReference type="AlphaFoldDB" id="A0AAD7NX89"/>
<dbReference type="InterPro" id="IPR050121">
    <property type="entry name" value="Cytochrome_P450_monoxygenase"/>
</dbReference>
<evidence type="ECO:0000256" key="7">
    <source>
        <dbReference type="ARBA" id="ARBA00022723"/>
    </source>
</evidence>
<accession>A0AAD7NX89</accession>
<keyword evidence="9" id="KW-0560">Oxidoreductase</keyword>
<dbReference type="EMBL" id="JARJLG010000008">
    <property type="protein sequence ID" value="KAJ7778733.1"/>
    <property type="molecule type" value="Genomic_DNA"/>
</dbReference>
<dbReference type="PRINTS" id="PR00465">
    <property type="entry name" value="EP450IV"/>
</dbReference>
<keyword evidence="7 13" id="KW-0479">Metal-binding</keyword>
<dbReference type="InterPro" id="IPR001128">
    <property type="entry name" value="Cyt_P450"/>
</dbReference>
<evidence type="ECO:0000256" key="4">
    <source>
        <dbReference type="ARBA" id="ARBA00010617"/>
    </source>
</evidence>
<dbReference type="InterPro" id="IPR002403">
    <property type="entry name" value="Cyt_P450_E_grp-IV"/>
</dbReference>
<organism evidence="14 15">
    <name type="scientific">Mycena maculata</name>
    <dbReference type="NCBI Taxonomy" id="230809"/>
    <lineage>
        <taxon>Eukaryota</taxon>
        <taxon>Fungi</taxon>
        <taxon>Dikarya</taxon>
        <taxon>Basidiomycota</taxon>
        <taxon>Agaricomycotina</taxon>
        <taxon>Agaricomycetes</taxon>
        <taxon>Agaricomycetidae</taxon>
        <taxon>Agaricales</taxon>
        <taxon>Marasmiineae</taxon>
        <taxon>Mycenaceae</taxon>
        <taxon>Mycena</taxon>
    </lineage>
</organism>
<sequence length="532" mass="59485">MFLRLLASVAGTLGAYALYQILKLIYGEFNSPLRLLPGPKSTHFFYGNLRDIWKAENSVLHEQWVQEYGPTIKYKAFFGMTRLYTTDTGALNHFLTNSNIYQKPEASRYNLTQMLGPGLLVAEGDEHRQQRKIMNPAFGAPQVRELTGIFVEKAQELRDVWALQAANAGGVVRVDILSWLSKATLDIIGLAGFNYHFNSLSSENSELGAAFSVIFQSGMRMNFIRMLQTFIPAFRFIPTKLDSTMKASQATMMKIGRQLLQASKNEMAENGTFEKGRSRDLLSLLVRANTAKDIAATQRLSDEDVLAQVPTFLVAGHETTSTGTTWALFALTQNIAAQTRLREELLTVSTDNPTMDELNALPYLDCVVRETLRIHAPVPSTIREATQDDVVPLAAPYTDLNGTVHETLRVKKGQTIMIPILAMNRDRAIWGPDAMEFIPERWESQSISNSIPGVWGHMLTFLGGPRACIGYRFSLVEMKVLLFTLVRAFEFELAIPVSDLGKKSSVVQRPIIRSQPEAGNQMPLLIKPYVRS</sequence>
<proteinExistence type="inferred from homology"/>
<dbReference type="Proteomes" id="UP001215280">
    <property type="component" value="Unassembled WGS sequence"/>
</dbReference>
<evidence type="ECO:0000256" key="12">
    <source>
        <dbReference type="ARBA" id="ARBA00023136"/>
    </source>
</evidence>
<keyword evidence="12" id="KW-0472">Membrane</keyword>
<keyword evidence="15" id="KW-1185">Reference proteome</keyword>
<dbReference type="GO" id="GO:0020037">
    <property type="term" value="F:heme binding"/>
    <property type="evidence" value="ECO:0007669"/>
    <property type="project" value="InterPro"/>
</dbReference>
<dbReference type="Gene3D" id="1.10.630.10">
    <property type="entry name" value="Cytochrome P450"/>
    <property type="match status" value="1"/>
</dbReference>
<comment type="similarity">
    <text evidence="4">Belongs to the cytochrome P450 family.</text>
</comment>
<comment type="subcellular location">
    <subcellularLocation>
        <location evidence="2">Membrane</location>
    </subcellularLocation>
</comment>
<dbReference type="GO" id="GO:0005506">
    <property type="term" value="F:iron ion binding"/>
    <property type="evidence" value="ECO:0007669"/>
    <property type="project" value="InterPro"/>
</dbReference>
<dbReference type="CDD" id="cd11069">
    <property type="entry name" value="CYP_FUM15-like"/>
    <property type="match status" value="1"/>
</dbReference>
<evidence type="ECO:0000256" key="10">
    <source>
        <dbReference type="ARBA" id="ARBA00023004"/>
    </source>
</evidence>
<comment type="caution">
    <text evidence="14">The sequence shown here is derived from an EMBL/GenBank/DDBJ whole genome shotgun (WGS) entry which is preliminary data.</text>
</comment>
<evidence type="ECO:0000256" key="2">
    <source>
        <dbReference type="ARBA" id="ARBA00004370"/>
    </source>
</evidence>
<evidence type="ECO:0000313" key="15">
    <source>
        <dbReference type="Proteomes" id="UP001215280"/>
    </source>
</evidence>
<evidence type="ECO:0000313" key="14">
    <source>
        <dbReference type="EMBL" id="KAJ7778733.1"/>
    </source>
</evidence>
<keyword evidence="8" id="KW-1133">Transmembrane helix</keyword>
<evidence type="ECO:0000256" key="3">
    <source>
        <dbReference type="ARBA" id="ARBA00004721"/>
    </source>
</evidence>
<dbReference type="PRINTS" id="PR00385">
    <property type="entry name" value="P450"/>
</dbReference>
<reference evidence="14" key="1">
    <citation type="submission" date="2023-03" db="EMBL/GenBank/DDBJ databases">
        <title>Massive genome expansion in bonnet fungi (Mycena s.s.) driven by repeated elements and novel gene families across ecological guilds.</title>
        <authorList>
            <consortium name="Lawrence Berkeley National Laboratory"/>
            <person name="Harder C.B."/>
            <person name="Miyauchi S."/>
            <person name="Viragh M."/>
            <person name="Kuo A."/>
            <person name="Thoen E."/>
            <person name="Andreopoulos B."/>
            <person name="Lu D."/>
            <person name="Skrede I."/>
            <person name="Drula E."/>
            <person name="Henrissat B."/>
            <person name="Morin E."/>
            <person name="Kohler A."/>
            <person name="Barry K."/>
            <person name="LaButti K."/>
            <person name="Morin E."/>
            <person name="Salamov A."/>
            <person name="Lipzen A."/>
            <person name="Mereny Z."/>
            <person name="Hegedus B."/>
            <person name="Baldrian P."/>
            <person name="Stursova M."/>
            <person name="Weitz H."/>
            <person name="Taylor A."/>
            <person name="Grigoriev I.V."/>
            <person name="Nagy L.G."/>
            <person name="Martin F."/>
            <person name="Kauserud H."/>
        </authorList>
    </citation>
    <scope>NUCLEOTIDE SEQUENCE</scope>
    <source>
        <strain evidence="14">CBHHK188m</strain>
    </source>
</reference>
<evidence type="ECO:0000256" key="6">
    <source>
        <dbReference type="ARBA" id="ARBA00022692"/>
    </source>
</evidence>
<dbReference type="PANTHER" id="PTHR24305">
    <property type="entry name" value="CYTOCHROME P450"/>
    <property type="match status" value="1"/>
</dbReference>